<dbReference type="PANTHER" id="PTHR47765">
    <property type="entry name" value="3'-5' EXONUCLEASE DOMAIN-CONTAINING PROTEIN"/>
    <property type="match status" value="1"/>
</dbReference>
<reference evidence="3 4" key="1">
    <citation type="submission" date="2014-06" db="EMBL/GenBank/DDBJ databases">
        <authorList>
            <person name="Swart Estienne"/>
        </authorList>
    </citation>
    <scope>NUCLEOTIDE SEQUENCE [LARGE SCALE GENOMIC DNA]</scope>
    <source>
        <strain evidence="3 4">130c</strain>
    </source>
</reference>
<dbReference type="GO" id="GO:0003676">
    <property type="term" value="F:nucleic acid binding"/>
    <property type="evidence" value="ECO:0007669"/>
    <property type="project" value="InterPro"/>
</dbReference>
<dbReference type="InterPro" id="IPR002562">
    <property type="entry name" value="3'-5'_exonuclease_dom"/>
</dbReference>
<dbReference type="EMBL" id="CCKQ01002710">
    <property type="protein sequence ID" value="CDW73815.1"/>
    <property type="molecule type" value="Genomic_DNA"/>
</dbReference>
<dbReference type="GO" id="GO:0008408">
    <property type="term" value="F:3'-5' exonuclease activity"/>
    <property type="evidence" value="ECO:0007669"/>
    <property type="project" value="InterPro"/>
</dbReference>
<dbReference type="Gene3D" id="3.30.420.10">
    <property type="entry name" value="Ribonuclease H-like superfamily/Ribonuclease H"/>
    <property type="match status" value="1"/>
</dbReference>
<gene>
    <name evidence="3" type="primary">Contig5890.g6310</name>
    <name evidence="3" type="ORF">STYLEM_2803</name>
</gene>
<keyword evidence="3" id="KW-0540">Nuclease</keyword>
<dbReference type="OrthoDB" id="289144at2759"/>
<dbReference type="InParanoid" id="A0A077ZV98"/>
<feature type="domain" description="3'-5' exonuclease" evidence="2">
    <location>
        <begin position="358"/>
        <end position="541"/>
    </location>
</feature>
<dbReference type="Proteomes" id="UP000039865">
    <property type="component" value="Unassembled WGS sequence"/>
</dbReference>
<evidence type="ECO:0000259" key="2">
    <source>
        <dbReference type="SMART" id="SM00474"/>
    </source>
</evidence>
<dbReference type="Pfam" id="PF01612">
    <property type="entry name" value="DNA_pol_A_exo1"/>
    <property type="match status" value="1"/>
</dbReference>
<keyword evidence="4" id="KW-1185">Reference proteome</keyword>
<accession>A0A077ZV98</accession>
<dbReference type="SMART" id="SM00474">
    <property type="entry name" value="35EXOc"/>
    <property type="match status" value="1"/>
</dbReference>
<dbReference type="InterPro" id="IPR036397">
    <property type="entry name" value="RNaseH_sf"/>
</dbReference>
<organism evidence="3 4">
    <name type="scientific">Stylonychia lemnae</name>
    <name type="common">Ciliate</name>
    <dbReference type="NCBI Taxonomy" id="5949"/>
    <lineage>
        <taxon>Eukaryota</taxon>
        <taxon>Sar</taxon>
        <taxon>Alveolata</taxon>
        <taxon>Ciliophora</taxon>
        <taxon>Intramacronucleata</taxon>
        <taxon>Spirotrichea</taxon>
        <taxon>Stichotrichia</taxon>
        <taxon>Sporadotrichida</taxon>
        <taxon>Oxytrichidae</taxon>
        <taxon>Stylonychinae</taxon>
        <taxon>Stylonychia</taxon>
    </lineage>
</organism>
<dbReference type="PANTHER" id="PTHR47765:SF2">
    <property type="entry name" value="EXONUCLEASE MUT-7 HOMOLOG"/>
    <property type="match status" value="1"/>
</dbReference>
<sequence length="744" mass="86949">MESTNQLEEIKQKGKTLKFEDDDNDDAEFFYNKEFDFTNDLPAVLERGVDYRQNQRQNPERQECIFEKEPEGASESDYVVNFSLSLLEACSLNEKVPNIISRILLNNLYIQMQEKEIEMTERHQQIALDKLASVRAELLSDYVTKFKLTNHVDQNFFENLARQYVAQNKFHEAALLIYKFKFHNLFDLKVILDKLIDSNRMPAAKQLCEDSEELKLYLIKALSTNDNCKIAAQMIKEFRFDINNFPEVKERLMKNSMRYYLGRFLYKKPGSDDYLSLDRIEDMFLGFKPMLAYLVEDLVFKGKMNEAKGVVLRNYLDDTLRQDVREQLNDVIYNPNLDPVPYDVFGPLSVGEYLRLPPHVTVEFITTNDDIKKLDQLFDEPFIGVDSEWRPELTKFHKTCPSLFQISGSKVSYLLDFVSLKDDKDLDNKLSDIFSHKNVTIVGFAFNSDVEQFARKFPNLKFYRYIHNFIDAQNYFSLVTKSPPMTGLAKVCEKTFGKPICKKEQMSNWERRPLRLSQQHYGALDAYILVDLIQNLAKQGEECNCHLEKHVRVLDNRHYRPVAKDDDDEEGNGFLDSRPPAIFNPQERQRNFGGGDKKKEKDFIPSKGLTPEMKSFGFIVDKTLFKVGKMLQERKVDCKIPEKGLESEQICALAIKEKRVFVTTNLRLFNKKLNVPSCCVAFKTSPFSTLFFILIQLQTNSLQSKSFSNYEQKILISLAAFIEQRWQKKQFNQFPRCDEIIYIY</sequence>
<protein>
    <submittedName>
        <fullName evidence="3">3-5 exonuclease family protein</fullName>
    </submittedName>
</protein>
<feature type="region of interest" description="Disordered" evidence="1">
    <location>
        <begin position="562"/>
        <end position="606"/>
    </location>
</feature>
<dbReference type="AlphaFoldDB" id="A0A077ZV98"/>
<dbReference type="SUPFAM" id="SSF53098">
    <property type="entry name" value="Ribonuclease H-like"/>
    <property type="match status" value="1"/>
</dbReference>
<evidence type="ECO:0000313" key="4">
    <source>
        <dbReference type="Proteomes" id="UP000039865"/>
    </source>
</evidence>
<dbReference type="GO" id="GO:0006139">
    <property type="term" value="P:nucleobase-containing compound metabolic process"/>
    <property type="evidence" value="ECO:0007669"/>
    <property type="project" value="InterPro"/>
</dbReference>
<keyword evidence="3" id="KW-0378">Hydrolase</keyword>
<proteinExistence type="predicted"/>
<feature type="compositionally biased region" description="Basic and acidic residues" evidence="1">
    <location>
        <begin position="587"/>
        <end position="604"/>
    </location>
</feature>
<name>A0A077ZV98_STYLE</name>
<dbReference type="InterPro" id="IPR012337">
    <property type="entry name" value="RNaseH-like_sf"/>
</dbReference>
<evidence type="ECO:0000313" key="3">
    <source>
        <dbReference type="EMBL" id="CDW73815.1"/>
    </source>
</evidence>
<keyword evidence="3" id="KW-0269">Exonuclease</keyword>
<evidence type="ECO:0000256" key="1">
    <source>
        <dbReference type="SAM" id="MobiDB-lite"/>
    </source>
</evidence>
<dbReference type="InterPro" id="IPR052408">
    <property type="entry name" value="Exonuclease_MUT-7-like"/>
</dbReference>